<keyword evidence="1" id="KW-0472">Membrane</keyword>
<dbReference type="InterPro" id="IPR000014">
    <property type="entry name" value="PAS"/>
</dbReference>
<reference evidence="4 5" key="1">
    <citation type="submission" date="2017-05" db="EMBL/GenBank/DDBJ databases">
        <title>Polyphasic characterization of four soil-derived phenanthrene-degrading Acidovorax strains and proposal of Acidovorax phenanthrenivorans sp. nov.</title>
        <authorList>
            <person name="Singleton D.R."/>
            <person name="Lee J."/>
            <person name="Dickey A.N."/>
            <person name="Stroud A."/>
            <person name="Scholl E.H."/>
            <person name="Wright F.A."/>
            <person name="Aitken M.D."/>
        </authorList>
    </citation>
    <scope>NUCLEOTIDE SEQUENCE [LARGE SCALE GENOMIC DNA]</scope>
    <source>
        <strain evidence="4">NA3</strain>
    </source>
</reference>
<evidence type="ECO:0000256" key="1">
    <source>
        <dbReference type="SAM" id="Phobius"/>
    </source>
</evidence>
<sequence length="491" mass="54741">MAGLKTDQYQNQAMDKLEDASAARRRLVQRFYLFLALCLGTLWASVVWINRQSEQQGLEDVRRETAALALLFATHADITFRTVDLALKELRSYSDSPPEVISQVIAPHQELLAKAVLQTAIVDAQGMVTYSTPISASQPTYAGDRGFFTAHQNGNQDLLFVGRPVKGRVSSMWSIHLSRPILKDGQFAGVVLIALNPDYFVNFYQSAGLGHGGAARMIRDTGEVMVRSSEQDKYIGKVIKPSPYADPGAPLQGSFRRRAQVDGVDRLSSYHRLAQYGVTVVIGPSVDERLATVRAYQRQLIVAAILISLLAILISWLLRRSMLRADVTHLAIEQSERKFRLLFETMSEGVALHRLVKDARGRPVNYEIVGVNPAFERQTGFDRRAVSGKLATEAYAVAEPPFLDIYAEVVCSGKPTYIEHRFEPLKKDFVIQVFSPDPDHFATVFADVTQEKYMQALRDADHCRRRSKSEPPCRLNIEPGVEADVSRVGCG</sequence>
<feature type="domain" description="Histidine kinase-like sensor" evidence="3">
    <location>
        <begin position="198"/>
        <end position="281"/>
    </location>
</feature>
<evidence type="ECO:0000259" key="2">
    <source>
        <dbReference type="Pfam" id="PF13188"/>
    </source>
</evidence>
<feature type="domain" description="PAS" evidence="2">
    <location>
        <begin position="338"/>
        <end position="391"/>
    </location>
</feature>
<feature type="transmembrane region" description="Helical" evidence="1">
    <location>
        <begin position="31"/>
        <end position="49"/>
    </location>
</feature>
<keyword evidence="5" id="KW-1185">Reference proteome</keyword>
<dbReference type="AlphaFoldDB" id="A0A240U4E2"/>
<dbReference type="KEGG" id="acin:CBP34_15015"/>
<dbReference type="Proteomes" id="UP000194432">
    <property type="component" value="Chromosome 1"/>
</dbReference>
<dbReference type="CDD" id="cd12915">
    <property type="entry name" value="PDC2_DGC_like"/>
    <property type="match status" value="1"/>
</dbReference>
<dbReference type="SUPFAM" id="SSF55785">
    <property type="entry name" value="PYP-like sensor domain (PAS domain)"/>
    <property type="match status" value="1"/>
</dbReference>
<dbReference type="Gene3D" id="3.30.450.20">
    <property type="entry name" value="PAS domain"/>
    <property type="match status" value="3"/>
</dbReference>
<protein>
    <recommendedName>
        <fullName evidence="6">PAS domain-containing protein</fullName>
    </recommendedName>
</protein>
<dbReference type="RefSeq" id="WP_094098510.1">
    <property type="nucleotide sequence ID" value="NZ_CP021361.1"/>
</dbReference>
<dbReference type="InterPro" id="IPR035965">
    <property type="entry name" value="PAS-like_dom_sf"/>
</dbReference>
<keyword evidence="1" id="KW-0812">Transmembrane</keyword>
<proteinExistence type="predicted"/>
<evidence type="ECO:0000313" key="4">
    <source>
        <dbReference type="EMBL" id="ART52715.1"/>
    </source>
</evidence>
<dbReference type="InterPro" id="IPR054327">
    <property type="entry name" value="His-kinase-like_sensor"/>
</dbReference>
<evidence type="ECO:0000313" key="5">
    <source>
        <dbReference type="Proteomes" id="UP000194432"/>
    </source>
</evidence>
<feature type="transmembrane region" description="Helical" evidence="1">
    <location>
        <begin position="300"/>
        <end position="318"/>
    </location>
</feature>
<evidence type="ECO:0000259" key="3">
    <source>
        <dbReference type="Pfam" id="PF22588"/>
    </source>
</evidence>
<keyword evidence="1" id="KW-1133">Transmembrane helix</keyword>
<dbReference type="EMBL" id="CP021361">
    <property type="protein sequence ID" value="ART52715.1"/>
    <property type="molecule type" value="Genomic_DNA"/>
</dbReference>
<gene>
    <name evidence="4" type="ORF">CBP34_15015</name>
</gene>
<dbReference type="Pfam" id="PF13188">
    <property type="entry name" value="PAS_8"/>
    <property type="match status" value="1"/>
</dbReference>
<name>A0A240U4E2_9BURK</name>
<organism evidence="4 5">
    <name type="scientific">Acidovorax carolinensis</name>
    <dbReference type="NCBI Taxonomy" id="553814"/>
    <lineage>
        <taxon>Bacteria</taxon>
        <taxon>Pseudomonadati</taxon>
        <taxon>Pseudomonadota</taxon>
        <taxon>Betaproteobacteria</taxon>
        <taxon>Burkholderiales</taxon>
        <taxon>Comamonadaceae</taxon>
        <taxon>Acidovorax</taxon>
    </lineage>
</organism>
<dbReference type="CDD" id="cd12914">
    <property type="entry name" value="PDC1_DGC_like"/>
    <property type="match status" value="1"/>
</dbReference>
<evidence type="ECO:0008006" key="6">
    <source>
        <dbReference type="Google" id="ProtNLM"/>
    </source>
</evidence>
<accession>A0A240U4E2</accession>
<dbReference type="Pfam" id="PF22588">
    <property type="entry name" value="dCache_1_like"/>
    <property type="match status" value="1"/>
</dbReference>